<gene>
    <name evidence="4" type="ORF">ACJDUH_14020</name>
</gene>
<dbReference type="RefSeq" id="WP_406765838.1">
    <property type="nucleotide sequence ID" value="NZ_JBJHZY010000003.1"/>
</dbReference>
<name>A0ABW8TVQ7_9CLOT</name>
<proteinExistence type="predicted"/>
<sequence>MMSKTKRDIFEAAIRIFSISGYDSATMDDIAQDAGVAKGTLYYHFKSKEELFKYIITEGMELISTELDEAALKESSSLDKLKAICKLQLEMISEKRDFFKVVMSQLWGQEVRQLELRDFIKKYICKIEIYLKQAMEDSVIKKEDPYLMAYAFFGTLCSTAVYEIINDGISNTDAIAEKVMSYVLHGIQA</sequence>
<dbReference type="PANTHER" id="PTHR43479:SF11">
    <property type="entry name" value="ACREF_ENVCD OPERON REPRESSOR-RELATED"/>
    <property type="match status" value="1"/>
</dbReference>
<dbReference type="SUPFAM" id="SSF46689">
    <property type="entry name" value="Homeodomain-like"/>
    <property type="match status" value="1"/>
</dbReference>
<dbReference type="PANTHER" id="PTHR43479">
    <property type="entry name" value="ACREF/ENVCD OPERON REPRESSOR-RELATED"/>
    <property type="match status" value="1"/>
</dbReference>
<dbReference type="EMBL" id="JBJHZY010000003">
    <property type="protein sequence ID" value="MFL0269208.1"/>
    <property type="molecule type" value="Genomic_DNA"/>
</dbReference>
<dbReference type="InterPro" id="IPR050624">
    <property type="entry name" value="HTH-type_Tx_Regulator"/>
</dbReference>
<dbReference type="PRINTS" id="PR00455">
    <property type="entry name" value="HTHTETR"/>
</dbReference>
<dbReference type="InterPro" id="IPR009057">
    <property type="entry name" value="Homeodomain-like_sf"/>
</dbReference>
<accession>A0ABW8TVQ7</accession>
<dbReference type="PROSITE" id="PS50977">
    <property type="entry name" value="HTH_TETR_2"/>
    <property type="match status" value="1"/>
</dbReference>
<keyword evidence="5" id="KW-1185">Reference proteome</keyword>
<dbReference type="PROSITE" id="PS01081">
    <property type="entry name" value="HTH_TETR_1"/>
    <property type="match status" value="1"/>
</dbReference>
<dbReference type="Pfam" id="PF00440">
    <property type="entry name" value="TetR_N"/>
    <property type="match status" value="1"/>
</dbReference>
<dbReference type="Gene3D" id="1.10.357.10">
    <property type="entry name" value="Tetracycline Repressor, domain 2"/>
    <property type="match status" value="1"/>
</dbReference>
<dbReference type="Proteomes" id="UP001623661">
    <property type="component" value="Unassembled WGS sequence"/>
</dbReference>
<feature type="DNA-binding region" description="H-T-H motif" evidence="2">
    <location>
        <begin position="26"/>
        <end position="45"/>
    </location>
</feature>
<evidence type="ECO:0000259" key="3">
    <source>
        <dbReference type="PROSITE" id="PS50977"/>
    </source>
</evidence>
<evidence type="ECO:0000313" key="5">
    <source>
        <dbReference type="Proteomes" id="UP001623661"/>
    </source>
</evidence>
<evidence type="ECO:0000256" key="2">
    <source>
        <dbReference type="PROSITE-ProRule" id="PRU00335"/>
    </source>
</evidence>
<keyword evidence="1 2" id="KW-0238">DNA-binding</keyword>
<dbReference type="InterPro" id="IPR036271">
    <property type="entry name" value="Tet_transcr_reg_TetR-rel_C_sf"/>
</dbReference>
<comment type="caution">
    <text evidence="4">The sequence shown here is derived from an EMBL/GenBank/DDBJ whole genome shotgun (WGS) entry which is preliminary data.</text>
</comment>
<dbReference type="Gene3D" id="1.10.10.60">
    <property type="entry name" value="Homeodomain-like"/>
    <property type="match status" value="1"/>
</dbReference>
<dbReference type="SUPFAM" id="SSF48498">
    <property type="entry name" value="Tetracyclin repressor-like, C-terminal domain"/>
    <property type="match status" value="1"/>
</dbReference>
<evidence type="ECO:0000256" key="1">
    <source>
        <dbReference type="ARBA" id="ARBA00023125"/>
    </source>
</evidence>
<reference evidence="4 5" key="1">
    <citation type="submission" date="2024-11" db="EMBL/GenBank/DDBJ databases">
        <authorList>
            <person name="Heng Y.C."/>
            <person name="Lim A.C.H."/>
            <person name="Lee J.K.Y."/>
            <person name="Kittelmann S."/>
        </authorList>
    </citation>
    <scope>NUCLEOTIDE SEQUENCE [LARGE SCALE GENOMIC DNA]</scope>
    <source>
        <strain evidence="4 5">WILCCON 0202</strain>
    </source>
</reference>
<feature type="domain" description="HTH tetR-type" evidence="3">
    <location>
        <begin position="3"/>
        <end position="63"/>
    </location>
</feature>
<dbReference type="InterPro" id="IPR001647">
    <property type="entry name" value="HTH_TetR"/>
</dbReference>
<evidence type="ECO:0000313" key="4">
    <source>
        <dbReference type="EMBL" id="MFL0269208.1"/>
    </source>
</evidence>
<organism evidence="4 5">
    <name type="scientific">Candidatus Clostridium radicumherbarum</name>
    <dbReference type="NCBI Taxonomy" id="3381662"/>
    <lineage>
        <taxon>Bacteria</taxon>
        <taxon>Bacillati</taxon>
        <taxon>Bacillota</taxon>
        <taxon>Clostridia</taxon>
        <taxon>Eubacteriales</taxon>
        <taxon>Clostridiaceae</taxon>
        <taxon>Clostridium</taxon>
    </lineage>
</organism>
<dbReference type="InterPro" id="IPR023772">
    <property type="entry name" value="DNA-bd_HTH_TetR-type_CS"/>
</dbReference>
<protein>
    <submittedName>
        <fullName evidence="4">TetR/AcrR family transcriptional regulator</fullName>
    </submittedName>
</protein>